<organism evidence="3 4">
    <name type="scientific">Trypanosoma theileri</name>
    <dbReference type="NCBI Taxonomy" id="67003"/>
    <lineage>
        <taxon>Eukaryota</taxon>
        <taxon>Discoba</taxon>
        <taxon>Euglenozoa</taxon>
        <taxon>Kinetoplastea</taxon>
        <taxon>Metakinetoplastina</taxon>
        <taxon>Trypanosomatida</taxon>
        <taxon>Trypanosomatidae</taxon>
        <taxon>Trypanosoma</taxon>
    </lineage>
</organism>
<evidence type="ECO:0000256" key="2">
    <source>
        <dbReference type="SAM" id="SignalP"/>
    </source>
</evidence>
<keyword evidence="2" id="KW-0732">Signal</keyword>
<dbReference type="Proteomes" id="UP000192257">
    <property type="component" value="Unassembled WGS sequence"/>
</dbReference>
<feature type="compositionally biased region" description="Basic and acidic residues" evidence="1">
    <location>
        <begin position="137"/>
        <end position="157"/>
    </location>
</feature>
<feature type="compositionally biased region" description="Pro residues" evidence="1">
    <location>
        <begin position="70"/>
        <end position="82"/>
    </location>
</feature>
<feature type="chain" id="PRO_5012529721" description="Titin" evidence="2">
    <location>
        <begin position="23"/>
        <end position="375"/>
    </location>
</feature>
<dbReference type="OrthoDB" id="6359008at2759"/>
<feature type="compositionally biased region" description="Polar residues" evidence="1">
    <location>
        <begin position="294"/>
        <end position="323"/>
    </location>
</feature>
<evidence type="ECO:0000313" key="3">
    <source>
        <dbReference type="EMBL" id="ORC84419.1"/>
    </source>
</evidence>
<dbReference type="RefSeq" id="XP_028878485.1">
    <property type="nucleotide sequence ID" value="XM_029030254.1"/>
</dbReference>
<name>A0A1X0NJR8_9TRYP</name>
<feature type="non-terminal residue" evidence="3">
    <location>
        <position position="375"/>
    </location>
</feature>
<feature type="compositionally biased region" description="Low complexity" evidence="1">
    <location>
        <begin position="239"/>
        <end position="257"/>
    </location>
</feature>
<dbReference type="VEuPathDB" id="TriTrypDB:TM35_000451570"/>
<protein>
    <recommendedName>
        <fullName evidence="5">Titin</fullName>
    </recommendedName>
</protein>
<reference evidence="3 4" key="1">
    <citation type="submission" date="2017-03" db="EMBL/GenBank/DDBJ databases">
        <title>An alternative strategy for trypanosome survival in the mammalian bloodstream revealed through genome and transcriptome analysis of the ubiquitous bovine parasite Trypanosoma (Megatrypanum) theileri.</title>
        <authorList>
            <person name="Kelly S."/>
            <person name="Ivens A."/>
            <person name="Mott A."/>
            <person name="O'Neill E."/>
            <person name="Emms D."/>
            <person name="Macleod O."/>
            <person name="Voorheis P."/>
            <person name="Matthews J."/>
            <person name="Matthews K."/>
            <person name="Carrington M."/>
        </authorList>
    </citation>
    <scope>NUCLEOTIDE SEQUENCE [LARGE SCALE GENOMIC DNA]</scope>
    <source>
        <strain evidence="3">Edinburgh</strain>
    </source>
</reference>
<sequence length="375" mass="37593">MMRYVLCILALLLSCACVHVLAEEVPAADLSDQVPDTESETKILLTPTDGKCPDGTELPDGKICPATSAGPPPPPPPPPPLPGAKANSSDRCPAGHTPSNDETCKPASPAGVSPSPPVGGGKDCTSEKTDPPCSTSGREHEDARADDCVTSSDRESCPDNDGDTQEQCPPTSGKICPPTPTAHVPEQPVKGPGEIGNNQQDLNSENSLPAADGHGNGAPGNKADAGSAAGTGGVADGRTSTSEAATPAAPAPAASTAGNSDAPSENPQHANNEPRETAPSPTTPSSRSSATASDGGSNPASTENDNTPSGSESTNNQEGVASNTDTTTTTTTTTTTLPPELTNNKKGDADSSSSISSSVWVRVPLLIVVTLACIL</sequence>
<feature type="signal peptide" evidence="2">
    <location>
        <begin position="1"/>
        <end position="22"/>
    </location>
</feature>
<dbReference type="EMBL" id="NBCO01000045">
    <property type="protein sequence ID" value="ORC84419.1"/>
    <property type="molecule type" value="Genomic_DNA"/>
</dbReference>
<dbReference type="AlphaFoldDB" id="A0A1X0NJR8"/>
<feature type="compositionally biased region" description="Low complexity" evidence="1">
    <location>
        <begin position="277"/>
        <end position="293"/>
    </location>
</feature>
<proteinExistence type="predicted"/>
<feature type="compositionally biased region" description="Low complexity" evidence="1">
    <location>
        <begin position="324"/>
        <end position="336"/>
    </location>
</feature>
<keyword evidence="4" id="KW-1185">Reference proteome</keyword>
<evidence type="ECO:0000256" key="1">
    <source>
        <dbReference type="SAM" id="MobiDB-lite"/>
    </source>
</evidence>
<dbReference type="GeneID" id="39990034"/>
<dbReference type="PROSITE" id="PS51257">
    <property type="entry name" value="PROKAR_LIPOPROTEIN"/>
    <property type="match status" value="1"/>
</dbReference>
<feature type="region of interest" description="Disordered" evidence="1">
    <location>
        <begin position="30"/>
        <end position="356"/>
    </location>
</feature>
<evidence type="ECO:0000313" key="4">
    <source>
        <dbReference type="Proteomes" id="UP000192257"/>
    </source>
</evidence>
<dbReference type="Gene3D" id="2.60.120.1540">
    <property type="match status" value="1"/>
</dbReference>
<evidence type="ECO:0008006" key="5">
    <source>
        <dbReference type="Google" id="ProtNLM"/>
    </source>
</evidence>
<gene>
    <name evidence="3" type="ORF">TM35_000451570</name>
</gene>
<dbReference type="STRING" id="67003.A0A1X0NJR8"/>
<accession>A0A1X0NJR8</accession>
<comment type="caution">
    <text evidence="3">The sequence shown here is derived from an EMBL/GenBank/DDBJ whole genome shotgun (WGS) entry which is preliminary data.</text>
</comment>
<feature type="compositionally biased region" description="Polar residues" evidence="1">
    <location>
        <begin position="258"/>
        <end position="271"/>
    </location>
</feature>
<feature type="compositionally biased region" description="Polar residues" evidence="1">
    <location>
        <begin position="196"/>
        <end position="207"/>
    </location>
</feature>